<keyword evidence="5 7" id="KW-0472">Membrane</keyword>
<evidence type="ECO:0000313" key="9">
    <source>
        <dbReference type="Proteomes" id="UP000183339"/>
    </source>
</evidence>
<evidence type="ECO:0000256" key="1">
    <source>
        <dbReference type="ARBA" id="ARBA00004651"/>
    </source>
</evidence>
<dbReference type="InterPro" id="IPR017039">
    <property type="entry name" value="Virul_fac_BrkB"/>
</dbReference>
<dbReference type="GO" id="GO:0005886">
    <property type="term" value="C:plasma membrane"/>
    <property type="evidence" value="ECO:0007669"/>
    <property type="project" value="UniProtKB-SubCell"/>
</dbReference>
<name>A0A1H9YHL8_9PROT</name>
<dbReference type="PANTHER" id="PTHR30213">
    <property type="entry name" value="INNER MEMBRANE PROTEIN YHJD"/>
    <property type="match status" value="1"/>
</dbReference>
<evidence type="ECO:0000313" key="8">
    <source>
        <dbReference type="EMBL" id="SES68419.1"/>
    </source>
</evidence>
<evidence type="ECO:0000256" key="5">
    <source>
        <dbReference type="ARBA" id="ARBA00023136"/>
    </source>
</evidence>
<evidence type="ECO:0000256" key="7">
    <source>
        <dbReference type="SAM" id="Phobius"/>
    </source>
</evidence>
<dbReference type="EMBL" id="FOHI01000001">
    <property type="protein sequence ID" value="SES68419.1"/>
    <property type="molecule type" value="Genomic_DNA"/>
</dbReference>
<accession>A0A1H9YHL8</accession>
<dbReference type="Proteomes" id="UP000183339">
    <property type="component" value="Unassembled WGS sequence"/>
</dbReference>
<dbReference type="Pfam" id="PF03631">
    <property type="entry name" value="Virul_fac_BrkB"/>
    <property type="match status" value="1"/>
</dbReference>
<feature type="region of interest" description="Disordered" evidence="6">
    <location>
        <begin position="281"/>
        <end position="318"/>
    </location>
</feature>
<gene>
    <name evidence="8" type="ORF">SAMN05216412_101229</name>
</gene>
<dbReference type="RefSeq" id="WP_074703829.1">
    <property type="nucleotide sequence ID" value="NZ_FOHI01000001.1"/>
</dbReference>
<reference evidence="8 9" key="1">
    <citation type="submission" date="2016-10" db="EMBL/GenBank/DDBJ databases">
        <authorList>
            <person name="de Groot N.N."/>
        </authorList>
    </citation>
    <scope>NUCLEOTIDE SEQUENCE [LARGE SCALE GENOMIC DNA]</scope>
    <source>
        <strain evidence="8 9">Nl7</strain>
    </source>
</reference>
<keyword evidence="4 7" id="KW-1133">Transmembrane helix</keyword>
<dbReference type="NCBIfam" id="TIGR00765">
    <property type="entry name" value="yihY_not_rbn"/>
    <property type="match status" value="1"/>
</dbReference>
<protein>
    <submittedName>
        <fullName evidence="8">Membrane protein</fullName>
    </submittedName>
</protein>
<evidence type="ECO:0000256" key="6">
    <source>
        <dbReference type="SAM" id="MobiDB-lite"/>
    </source>
</evidence>
<evidence type="ECO:0000256" key="4">
    <source>
        <dbReference type="ARBA" id="ARBA00022989"/>
    </source>
</evidence>
<keyword evidence="3 7" id="KW-0812">Transmembrane</keyword>
<organism evidence="8 9">
    <name type="scientific">Nitrosospira multiformis</name>
    <dbReference type="NCBI Taxonomy" id="1231"/>
    <lineage>
        <taxon>Bacteria</taxon>
        <taxon>Pseudomonadati</taxon>
        <taxon>Pseudomonadota</taxon>
        <taxon>Betaproteobacteria</taxon>
        <taxon>Nitrosomonadales</taxon>
        <taxon>Nitrosomonadaceae</taxon>
        <taxon>Nitrosospira</taxon>
    </lineage>
</organism>
<evidence type="ECO:0000256" key="2">
    <source>
        <dbReference type="ARBA" id="ARBA00022475"/>
    </source>
</evidence>
<sequence>MNIKEVEALVKTSFSSWLDDYAPSMGAALAYYTMFSIAPLLLIVISTAGLVFGEEAVRGEIFGQLRDLMGDQGAAAVEGLLASVSEPEKGAAGAVVGTVLLLIGATTVFGELQNAFDRIWRAPGKDKNGGIWELIRTRLLSFGIILGIGFLMMVSLVFNAAVSALGKWWGGFFSGLEILVTSLNFIFSFVFTTAVFAMLYKFMPKVKIQWRDVWAGAVVTALLFTIGKTLIGLYIGKSAISSGFGAAGSLVVVLVWVYYSAQIFLLGAEFTWVYSHARGSRKNQEIPPKTPSAIPSAAGKVGAMEDSLPKNPQERAFR</sequence>
<keyword evidence="2" id="KW-1003">Cell membrane</keyword>
<feature type="transmembrane region" description="Helical" evidence="7">
    <location>
        <begin position="247"/>
        <end position="274"/>
    </location>
</feature>
<dbReference type="OrthoDB" id="9797028at2"/>
<feature type="transmembrane region" description="Helical" evidence="7">
    <location>
        <begin position="212"/>
        <end position="235"/>
    </location>
</feature>
<feature type="transmembrane region" description="Helical" evidence="7">
    <location>
        <begin position="178"/>
        <end position="200"/>
    </location>
</feature>
<dbReference type="PIRSF" id="PIRSF035875">
    <property type="entry name" value="RNase_BN"/>
    <property type="match status" value="1"/>
</dbReference>
<proteinExistence type="predicted"/>
<feature type="transmembrane region" description="Helical" evidence="7">
    <location>
        <begin position="139"/>
        <end position="158"/>
    </location>
</feature>
<dbReference type="PANTHER" id="PTHR30213:SF1">
    <property type="entry name" value="INNER MEMBRANE PROTEIN YHJD"/>
    <property type="match status" value="1"/>
</dbReference>
<evidence type="ECO:0000256" key="3">
    <source>
        <dbReference type="ARBA" id="ARBA00022692"/>
    </source>
</evidence>
<comment type="subcellular location">
    <subcellularLocation>
        <location evidence="1">Cell membrane</location>
        <topology evidence="1">Multi-pass membrane protein</topology>
    </subcellularLocation>
</comment>
<feature type="transmembrane region" description="Helical" evidence="7">
    <location>
        <begin position="29"/>
        <end position="52"/>
    </location>
</feature>
<dbReference type="AlphaFoldDB" id="A0A1H9YHL8"/>